<dbReference type="PANTHER" id="PTHR45641">
    <property type="entry name" value="TETRATRICOPEPTIDE REPEAT PROTEIN (AFU_ORTHOLOGUE AFUA_6G03870)"/>
    <property type="match status" value="1"/>
</dbReference>
<name>A0A0M9FUV2_LEPPY</name>
<reference evidence="4 5" key="1">
    <citation type="submission" date="2015-07" db="EMBL/GenBank/DDBJ databases">
        <title>High-quality genome of monoxenous trypanosomatid Leptomonas pyrrhocoris.</title>
        <authorList>
            <person name="Flegontov P."/>
            <person name="Butenko A."/>
            <person name="Firsov S."/>
            <person name="Vlcek C."/>
            <person name="Logacheva M.D."/>
            <person name="Field M."/>
            <person name="Filatov D."/>
            <person name="Flegontova O."/>
            <person name="Gerasimov E."/>
            <person name="Jackson A.P."/>
            <person name="Kelly S."/>
            <person name="Opperdoes F."/>
            <person name="O'Reilly A."/>
            <person name="Votypka J."/>
            <person name="Yurchenko V."/>
            <person name="Lukes J."/>
        </authorList>
    </citation>
    <scope>NUCLEOTIDE SEQUENCE [LARGE SCALE GENOMIC DNA]</scope>
    <source>
        <strain evidence="4">H10</strain>
    </source>
</reference>
<dbReference type="Pfam" id="PF13424">
    <property type="entry name" value="TPR_12"/>
    <property type="match status" value="1"/>
</dbReference>
<feature type="region of interest" description="Disordered" evidence="3">
    <location>
        <begin position="165"/>
        <end position="205"/>
    </location>
</feature>
<keyword evidence="5" id="KW-1185">Reference proteome</keyword>
<evidence type="ECO:0000313" key="4">
    <source>
        <dbReference type="EMBL" id="KPA76555.1"/>
    </source>
</evidence>
<dbReference type="InterPro" id="IPR011990">
    <property type="entry name" value="TPR-like_helical_dom_sf"/>
</dbReference>
<dbReference type="VEuPathDB" id="TriTrypDB:LpyrH10_20_1670"/>
<dbReference type="GeneID" id="26908129"/>
<dbReference type="PANTHER" id="PTHR45641:SF19">
    <property type="entry name" value="NEPHROCYSTIN-3"/>
    <property type="match status" value="1"/>
</dbReference>
<sequence>MALTTATAHFADATRLYQQGNLHRARDVAEQALLSLSFMSVGAELKEACASTACGASSSPASSRACPHADNSMLRRHHQLFGNSLLLLSTIYTAAGDYMEAERLLATCEGYWRDHLSNGEGSSAGDRRETTMRGDAVGGRDLDEGLAGVAYNRAVLQLEQLRHTSPPTASRLQERANDPSSVWPSLPPSPARSSPLRTQDDERRRQTVAAEVLRKYLYDAKDKLSHTLGSGRSMLADVHHSCGVCHYYLKDYVAALEAWQQSMAIRVHGRRCRAGQQGKEIEDGTLSGGVDELKVALTLEHIAQVYHFIEGKAADALKIYDAVAATRERYLGSAHPLYARTLFEKAVVASGLGHVKLARALLKACQDICVRSGSECDPEFGREVQRWREYVGTSS</sequence>
<evidence type="ECO:0008006" key="6">
    <source>
        <dbReference type="Google" id="ProtNLM"/>
    </source>
</evidence>
<accession>A0A0M9FUV2</accession>
<dbReference type="RefSeq" id="XP_015654994.1">
    <property type="nucleotide sequence ID" value="XM_015806630.1"/>
</dbReference>
<protein>
    <recommendedName>
        <fullName evidence="6">Tetratricopeptide repeat family protein</fullName>
    </recommendedName>
</protein>
<keyword evidence="1" id="KW-0677">Repeat</keyword>
<organism evidence="4 5">
    <name type="scientific">Leptomonas pyrrhocoris</name>
    <name type="common">Firebug parasite</name>
    <dbReference type="NCBI Taxonomy" id="157538"/>
    <lineage>
        <taxon>Eukaryota</taxon>
        <taxon>Discoba</taxon>
        <taxon>Euglenozoa</taxon>
        <taxon>Kinetoplastea</taxon>
        <taxon>Metakinetoplastina</taxon>
        <taxon>Trypanosomatida</taxon>
        <taxon>Trypanosomatidae</taxon>
        <taxon>Leishmaniinae</taxon>
        <taxon>Leptomonas</taxon>
    </lineage>
</organism>
<evidence type="ECO:0000256" key="3">
    <source>
        <dbReference type="SAM" id="MobiDB-lite"/>
    </source>
</evidence>
<dbReference type="SUPFAM" id="SSF48452">
    <property type="entry name" value="TPR-like"/>
    <property type="match status" value="2"/>
</dbReference>
<dbReference type="AlphaFoldDB" id="A0A0M9FUV2"/>
<dbReference type="Proteomes" id="UP000037923">
    <property type="component" value="Unassembled WGS sequence"/>
</dbReference>
<dbReference type="OMA" id="IGVCHYE"/>
<evidence type="ECO:0000313" key="5">
    <source>
        <dbReference type="Proteomes" id="UP000037923"/>
    </source>
</evidence>
<dbReference type="Gene3D" id="1.25.40.10">
    <property type="entry name" value="Tetratricopeptide repeat domain"/>
    <property type="match status" value="1"/>
</dbReference>
<comment type="caution">
    <text evidence="4">The sequence shown here is derived from an EMBL/GenBank/DDBJ whole genome shotgun (WGS) entry which is preliminary data.</text>
</comment>
<evidence type="ECO:0000256" key="2">
    <source>
        <dbReference type="ARBA" id="ARBA00022803"/>
    </source>
</evidence>
<proteinExistence type="predicted"/>
<gene>
    <name evidence="4" type="ORF">ABB37_07844</name>
</gene>
<dbReference type="EMBL" id="LGTL01000020">
    <property type="protein sequence ID" value="KPA76554.1"/>
    <property type="molecule type" value="Genomic_DNA"/>
</dbReference>
<feature type="region of interest" description="Disordered" evidence="3">
    <location>
        <begin position="117"/>
        <end position="139"/>
    </location>
</feature>
<dbReference type="EMBL" id="LGTL01000020">
    <property type="protein sequence ID" value="KPA76555.1"/>
    <property type="molecule type" value="Genomic_DNA"/>
</dbReference>
<feature type="compositionally biased region" description="Basic and acidic residues" evidence="3">
    <location>
        <begin position="125"/>
        <end position="139"/>
    </location>
</feature>
<keyword evidence="2" id="KW-0802">TPR repeat</keyword>
<dbReference type="OrthoDB" id="5986190at2759"/>
<dbReference type="RefSeq" id="XP_015654993.1">
    <property type="nucleotide sequence ID" value="XM_015806629.1"/>
</dbReference>
<evidence type="ECO:0000256" key="1">
    <source>
        <dbReference type="ARBA" id="ARBA00022737"/>
    </source>
</evidence>